<evidence type="ECO:0000313" key="1">
    <source>
        <dbReference type="EMBL" id="KHF44671.1"/>
    </source>
</evidence>
<dbReference type="InterPro" id="IPR023198">
    <property type="entry name" value="PGP-like_dom2"/>
</dbReference>
<accession>A0A837DDN2</accession>
<dbReference type="CDD" id="cd07505">
    <property type="entry name" value="HAD_BPGM-like"/>
    <property type="match status" value="1"/>
</dbReference>
<keyword evidence="1" id="KW-0378">Hydrolase</keyword>
<dbReference type="PANTHER" id="PTHR18901">
    <property type="entry name" value="2-DEOXYGLUCOSE-6-PHOSPHATE PHOSPHATASE 2"/>
    <property type="match status" value="1"/>
</dbReference>
<dbReference type="SFLD" id="SFLDS00003">
    <property type="entry name" value="Haloacid_Dehalogenase"/>
    <property type="match status" value="1"/>
</dbReference>
<dbReference type="Pfam" id="PF00702">
    <property type="entry name" value="Hydrolase"/>
    <property type="match status" value="1"/>
</dbReference>
<dbReference type="SFLD" id="SFLDG01135">
    <property type="entry name" value="C1.5.6:_HAD__Beta-PGM__Phospha"/>
    <property type="match status" value="1"/>
</dbReference>
<sequence length="244" mass="26539">MKLIAQWSAPEDRGFQEVSDHGVVGTVSRVDAVVFDLDGVLVDSERMWDEVRRSVVAEHGGRWREEATRTIQGMSTPEWARYLVEELGTRLTADEVADTVIREMAARYESGPPIIAGAEKTVRAVAERYSVAIASSSPPTLIDAFLSAARLTDLVRVAVSSEQVDAGKPAPDVYLEAARRLEVAPVRCAAVEDSTNGLRSALAARMTVIGVPNPHYPPDPNVLAEAHAVIDDITELPETLSRIR</sequence>
<dbReference type="Gene3D" id="3.40.50.1000">
    <property type="entry name" value="HAD superfamily/HAD-like"/>
    <property type="match status" value="1"/>
</dbReference>
<dbReference type="InterPro" id="IPR036412">
    <property type="entry name" value="HAD-like_sf"/>
</dbReference>
<dbReference type="Gene3D" id="1.10.150.240">
    <property type="entry name" value="Putative phosphatase, domain 2"/>
    <property type="match status" value="1"/>
</dbReference>
<name>A0A837DDN2_9PSEU</name>
<dbReference type="PANTHER" id="PTHR18901:SF38">
    <property type="entry name" value="PSEUDOURIDINE-5'-PHOSPHATASE"/>
    <property type="match status" value="1"/>
</dbReference>
<organism evidence="1 2">
    <name type="scientific">Saccharomonospora viridis</name>
    <dbReference type="NCBI Taxonomy" id="1852"/>
    <lineage>
        <taxon>Bacteria</taxon>
        <taxon>Bacillati</taxon>
        <taxon>Actinomycetota</taxon>
        <taxon>Actinomycetes</taxon>
        <taxon>Pseudonocardiales</taxon>
        <taxon>Pseudonocardiaceae</taxon>
        <taxon>Saccharomonospora</taxon>
    </lineage>
</organism>
<gene>
    <name evidence="1" type="ORF">MINT15_15530</name>
</gene>
<dbReference type="Proteomes" id="UP000030848">
    <property type="component" value="Unassembled WGS sequence"/>
</dbReference>
<dbReference type="EMBL" id="JRZE01000003">
    <property type="protein sequence ID" value="KHF44671.1"/>
    <property type="molecule type" value="Genomic_DNA"/>
</dbReference>
<protein>
    <submittedName>
        <fullName evidence="1">HAD family hydrolase</fullName>
    </submittedName>
</protein>
<evidence type="ECO:0000313" key="2">
    <source>
        <dbReference type="Proteomes" id="UP000030848"/>
    </source>
</evidence>
<dbReference type="SUPFAM" id="SSF56784">
    <property type="entry name" value="HAD-like"/>
    <property type="match status" value="1"/>
</dbReference>
<reference evidence="1 2" key="1">
    <citation type="submission" date="2014-10" db="EMBL/GenBank/DDBJ databases">
        <title>Genome sequence of Micropolyspora internatus JCM3315.</title>
        <authorList>
            <person name="Shin S.-K."/>
            <person name="Yi H."/>
        </authorList>
    </citation>
    <scope>NUCLEOTIDE SEQUENCE [LARGE SCALE GENOMIC DNA]</scope>
    <source>
        <strain evidence="1 2">JCM 3315</strain>
    </source>
</reference>
<dbReference type="GO" id="GO:0016787">
    <property type="term" value="F:hydrolase activity"/>
    <property type="evidence" value="ECO:0007669"/>
    <property type="project" value="UniProtKB-KW"/>
</dbReference>
<dbReference type="AlphaFoldDB" id="A0A837DDN2"/>
<dbReference type="InterPro" id="IPR006439">
    <property type="entry name" value="HAD-SF_hydro_IA"/>
</dbReference>
<dbReference type="SFLD" id="SFLDG01129">
    <property type="entry name" value="C1.5:_HAD__Beta-PGM__Phosphata"/>
    <property type="match status" value="1"/>
</dbReference>
<proteinExistence type="predicted"/>
<dbReference type="InterPro" id="IPR023214">
    <property type="entry name" value="HAD_sf"/>
</dbReference>
<dbReference type="NCBIfam" id="TIGR01509">
    <property type="entry name" value="HAD-SF-IA-v3"/>
    <property type="match status" value="1"/>
</dbReference>
<comment type="caution">
    <text evidence="1">The sequence shown here is derived from an EMBL/GenBank/DDBJ whole genome shotgun (WGS) entry which is preliminary data.</text>
</comment>